<dbReference type="InterPro" id="IPR036388">
    <property type="entry name" value="WH-like_DNA-bd_sf"/>
</dbReference>
<comment type="caution">
    <text evidence="5">The sequence shown here is derived from an EMBL/GenBank/DDBJ whole genome shotgun (WGS) entry which is preliminary data.</text>
</comment>
<evidence type="ECO:0000256" key="2">
    <source>
        <dbReference type="ARBA" id="ARBA00023125"/>
    </source>
</evidence>
<evidence type="ECO:0000256" key="3">
    <source>
        <dbReference type="ARBA" id="ARBA00023163"/>
    </source>
</evidence>
<organism evidence="5 6">
    <name type="scientific">Rossellomorea vietnamensis</name>
    <dbReference type="NCBI Taxonomy" id="218284"/>
    <lineage>
        <taxon>Bacteria</taxon>
        <taxon>Bacillati</taxon>
        <taxon>Bacillota</taxon>
        <taxon>Bacilli</taxon>
        <taxon>Bacillales</taxon>
        <taxon>Bacillaceae</taxon>
        <taxon>Rossellomorea</taxon>
    </lineage>
</organism>
<keyword evidence="2" id="KW-0238">DNA-binding</keyword>
<dbReference type="SUPFAM" id="SSF46894">
    <property type="entry name" value="C-terminal effector domain of the bipartite response regulators"/>
    <property type="match status" value="1"/>
</dbReference>
<evidence type="ECO:0000259" key="4">
    <source>
        <dbReference type="PROSITE" id="PS50043"/>
    </source>
</evidence>
<dbReference type="PANTHER" id="PTHR44688">
    <property type="entry name" value="DNA-BINDING TRANSCRIPTIONAL ACTIVATOR DEVR_DOSR"/>
    <property type="match status" value="1"/>
</dbReference>
<dbReference type="AlphaFoldDB" id="A0A5D4MAN2"/>
<reference evidence="5 6" key="1">
    <citation type="submission" date="2019-08" db="EMBL/GenBank/DDBJ databases">
        <title>Bacillus genomes from the desert of Cuatro Cienegas, Coahuila.</title>
        <authorList>
            <person name="Olmedo-Alvarez G."/>
        </authorList>
    </citation>
    <scope>NUCLEOTIDE SEQUENCE [LARGE SCALE GENOMIC DNA]</scope>
    <source>
        <strain evidence="5 6">CH128b_4D</strain>
    </source>
</reference>
<dbReference type="PANTHER" id="PTHR44688:SF16">
    <property type="entry name" value="DNA-BINDING TRANSCRIPTIONAL ACTIVATOR DEVR_DOSR"/>
    <property type="match status" value="1"/>
</dbReference>
<dbReference type="GO" id="GO:0006355">
    <property type="term" value="P:regulation of DNA-templated transcription"/>
    <property type="evidence" value="ECO:0007669"/>
    <property type="project" value="InterPro"/>
</dbReference>
<dbReference type="PROSITE" id="PS50043">
    <property type="entry name" value="HTH_LUXR_2"/>
    <property type="match status" value="1"/>
</dbReference>
<feature type="domain" description="HTH luxR-type" evidence="4">
    <location>
        <begin position="129"/>
        <end position="194"/>
    </location>
</feature>
<dbReference type="Pfam" id="PF00196">
    <property type="entry name" value="GerE"/>
    <property type="match status" value="1"/>
</dbReference>
<dbReference type="Proteomes" id="UP000325182">
    <property type="component" value="Unassembled WGS sequence"/>
</dbReference>
<protein>
    <submittedName>
        <fullName evidence="5">Helix-turn-helix transcriptional regulator</fullName>
    </submittedName>
</protein>
<gene>
    <name evidence="5" type="ORF">FZC84_12590</name>
</gene>
<keyword evidence="3" id="KW-0804">Transcription</keyword>
<keyword evidence="1" id="KW-0805">Transcription regulation</keyword>
<dbReference type="Gene3D" id="1.10.10.10">
    <property type="entry name" value="Winged helix-like DNA-binding domain superfamily/Winged helix DNA-binding domain"/>
    <property type="match status" value="1"/>
</dbReference>
<proteinExistence type="predicted"/>
<dbReference type="InterPro" id="IPR000792">
    <property type="entry name" value="Tscrpt_reg_LuxR_C"/>
</dbReference>
<dbReference type="GO" id="GO:0003677">
    <property type="term" value="F:DNA binding"/>
    <property type="evidence" value="ECO:0007669"/>
    <property type="project" value="UniProtKB-KW"/>
</dbReference>
<accession>A0A5D4MAN2</accession>
<dbReference type="InterPro" id="IPR016032">
    <property type="entry name" value="Sig_transdc_resp-reg_C-effctor"/>
</dbReference>
<evidence type="ECO:0000313" key="6">
    <source>
        <dbReference type="Proteomes" id="UP000325182"/>
    </source>
</evidence>
<evidence type="ECO:0000313" key="5">
    <source>
        <dbReference type="EMBL" id="TYR98964.1"/>
    </source>
</evidence>
<dbReference type="CDD" id="cd06170">
    <property type="entry name" value="LuxR_C_like"/>
    <property type="match status" value="1"/>
</dbReference>
<dbReference type="SMART" id="SM00421">
    <property type="entry name" value="HTH_LUXR"/>
    <property type="match status" value="1"/>
</dbReference>
<name>A0A5D4MAN2_9BACI</name>
<sequence length="198" mass="22619">MQLIKEFSEYNGAVRTIPFSQASLLMEFDENVIDNIIEDKTVLSILEGCRGIQAGQKSKYIESEILFLINHYINHDRDVSKLHDLSAVSENLKELFKEFLNRNQVIESSVPLSAAAEEAAEFSAIDVEHLRKEIHLSTREIEVLNQVLKGRSNMEIANELFISEHTVKNHMTKILQKLRVSDRSQAIAKVYKLGYFPA</sequence>
<dbReference type="EMBL" id="VTEG01000008">
    <property type="protein sequence ID" value="TYR98964.1"/>
    <property type="molecule type" value="Genomic_DNA"/>
</dbReference>
<evidence type="ECO:0000256" key="1">
    <source>
        <dbReference type="ARBA" id="ARBA00023015"/>
    </source>
</evidence>
<dbReference type="PRINTS" id="PR00038">
    <property type="entry name" value="HTHLUXR"/>
</dbReference>